<reference evidence="3 4" key="1">
    <citation type="submission" date="2017-02" db="EMBL/GenBank/DDBJ databases">
        <authorList>
            <person name="Peterson S.W."/>
        </authorList>
    </citation>
    <scope>NUCLEOTIDE SEQUENCE [LARGE SCALE GENOMIC DNA]</scope>
    <source>
        <strain evidence="3 4">DSM 16080</strain>
    </source>
</reference>
<dbReference type="InterPro" id="IPR036641">
    <property type="entry name" value="HPT_dom_sf"/>
</dbReference>
<organism evidence="3 4">
    <name type="scientific">Paucidesulfovibrio gracilis DSM 16080</name>
    <dbReference type="NCBI Taxonomy" id="1121449"/>
    <lineage>
        <taxon>Bacteria</taxon>
        <taxon>Pseudomonadati</taxon>
        <taxon>Thermodesulfobacteriota</taxon>
        <taxon>Desulfovibrionia</taxon>
        <taxon>Desulfovibrionales</taxon>
        <taxon>Desulfovibrionaceae</taxon>
        <taxon>Paucidesulfovibrio</taxon>
    </lineage>
</organism>
<accession>A0A1T4X7I0</accession>
<evidence type="ECO:0000313" key="4">
    <source>
        <dbReference type="Proteomes" id="UP000190027"/>
    </source>
</evidence>
<name>A0A1T4X7I0_9BACT</name>
<evidence type="ECO:0000256" key="1">
    <source>
        <dbReference type="PROSITE-ProRule" id="PRU00110"/>
    </source>
</evidence>
<gene>
    <name evidence="3" type="ORF">SAMN02745704_01874</name>
</gene>
<dbReference type="InterPro" id="IPR008207">
    <property type="entry name" value="Sig_transdc_His_kin_Hpt_dom"/>
</dbReference>
<dbReference type="Pfam" id="PF01627">
    <property type="entry name" value="Hpt"/>
    <property type="match status" value="1"/>
</dbReference>
<sequence length="116" mass="12956">MGQRVDFDPDALMQNLEYDRELLCELLQAYVEDAPIRLAALTSSVENDEPGGVVTAAHSLKGMSSVIRVNGLEQQALELEMAGRDGDMDKIRTLFSTFQHDLERVLVQAREYLATN</sequence>
<dbReference type="EMBL" id="FUYC01000008">
    <property type="protein sequence ID" value="SKA85506.1"/>
    <property type="molecule type" value="Genomic_DNA"/>
</dbReference>
<dbReference type="GO" id="GO:0004672">
    <property type="term" value="F:protein kinase activity"/>
    <property type="evidence" value="ECO:0007669"/>
    <property type="project" value="UniProtKB-ARBA"/>
</dbReference>
<feature type="modified residue" description="Phosphohistidine" evidence="1">
    <location>
        <position position="58"/>
    </location>
</feature>
<dbReference type="GO" id="GO:0000160">
    <property type="term" value="P:phosphorelay signal transduction system"/>
    <property type="evidence" value="ECO:0007669"/>
    <property type="project" value="InterPro"/>
</dbReference>
<dbReference type="Proteomes" id="UP000190027">
    <property type="component" value="Unassembled WGS sequence"/>
</dbReference>
<dbReference type="Gene3D" id="1.20.120.160">
    <property type="entry name" value="HPT domain"/>
    <property type="match status" value="1"/>
</dbReference>
<keyword evidence="4" id="KW-1185">Reference proteome</keyword>
<proteinExistence type="predicted"/>
<dbReference type="SUPFAM" id="SSF47226">
    <property type="entry name" value="Histidine-containing phosphotransfer domain, HPT domain"/>
    <property type="match status" value="1"/>
</dbReference>
<protein>
    <submittedName>
        <fullName evidence="3">Hpt domain-containing protein</fullName>
    </submittedName>
</protein>
<dbReference type="AlphaFoldDB" id="A0A1T4X7I0"/>
<keyword evidence="1" id="KW-0597">Phosphoprotein</keyword>
<feature type="domain" description="HPt" evidence="2">
    <location>
        <begin position="19"/>
        <end position="116"/>
    </location>
</feature>
<evidence type="ECO:0000313" key="3">
    <source>
        <dbReference type="EMBL" id="SKA85506.1"/>
    </source>
</evidence>
<dbReference type="STRING" id="1121449.SAMN02745704_01874"/>
<dbReference type="PROSITE" id="PS50894">
    <property type="entry name" value="HPT"/>
    <property type="match status" value="1"/>
</dbReference>
<evidence type="ECO:0000259" key="2">
    <source>
        <dbReference type="PROSITE" id="PS50894"/>
    </source>
</evidence>